<dbReference type="InterPro" id="IPR029052">
    <property type="entry name" value="Metallo-depent_PP-like"/>
</dbReference>
<dbReference type="InterPro" id="IPR011001">
    <property type="entry name" value="Saposin-like"/>
</dbReference>
<evidence type="ECO:0000259" key="5">
    <source>
        <dbReference type="PROSITE" id="PS50015"/>
    </source>
</evidence>
<dbReference type="Gene3D" id="1.10.225.10">
    <property type="entry name" value="Saposin-like"/>
    <property type="match status" value="1"/>
</dbReference>
<dbReference type="PROSITE" id="PS50015">
    <property type="entry name" value="SAP_B"/>
    <property type="match status" value="1"/>
</dbReference>
<name>A0ABQ7K3Y4_9FUNG</name>
<keyword evidence="1" id="KW-0378">Hydrolase</keyword>
<dbReference type="SUPFAM" id="SSF47862">
    <property type="entry name" value="Saposin"/>
    <property type="match status" value="1"/>
</dbReference>
<comment type="caution">
    <text evidence="6">The sequence shown here is derived from an EMBL/GenBank/DDBJ whole genome shotgun (WGS) entry which is preliminary data.</text>
</comment>
<feature type="domain" description="Saposin B-type" evidence="5">
    <location>
        <begin position="71"/>
        <end position="155"/>
    </location>
</feature>
<keyword evidence="2" id="KW-1015">Disulfide bond</keyword>
<evidence type="ECO:0000313" key="7">
    <source>
        <dbReference type="Proteomes" id="UP001194696"/>
    </source>
</evidence>
<reference evidence="6 7" key="1">
    <citation type="journal article" date="2020" name="Fungal Divers.">
        <title>Resolving the Mortierellaceae phylogeny through synthesis of multi-gene phylogenetics and phylogenomics.</title>
        <authorList>
            <person name="Vandepol N."/>
            <person name="Liber J."/>
            <person name="Desiro A."/>
            <person name="Na H."/>
            <person name="Kennedy M."/>
            <person name="Barry K."/>
            <person name="Grigoriev I.V."/>
            <person name="Miller A.N."/>
            <person name="O'Donnell K."/>
            <person name="Stajich J.E."/>
            <person name="Bonito G."/>
        </authorList>
    </citation>
    <scope>NUCLEOTIDE SEQUENCE [LARGE SCALE GENOMIC DNA]</scope>
    <source>
        <strain evidence="6 7">AD045</strain>
    </source>
</reference>
<evidence type="ECO:0000256" key="4">
    <source>
        <dbReference type="SAM" id="SignalP"/>
    </source>
</evidence>
<feature type="non-terminal residue" evidence="6">
    <location>
        <position position="242"/>
    </location>
</feature>
<sequence length="242" mass="25246">MRFRTSTVILSLALATTAVLAFPAPDAPLASASSTSSPSSILAASPRHLTHLQKRNWVTDKLKALLQEALTSLECTACEAALVGVKDVAYLNKNWVLSALNELCPSLAKEPADVCTGLINSQGPVILDSLLKADLTGGDGKEICFQVLGVCPAPAVSSGQLTFPKPRPANPVTPHASGTLTDDLLKYVPTIAKPAFAILTGDIPPHDVWAETKDTVVGEEANAYGVLAALGATVYPTIGNHE</sequence>
<feature type="chain" id="PRO_5045985368" description="Saposin B-type domain-containing protein" evidence="4">
    <location>
        <begin position="22"/>
        <end position="242"/>
    </location>
</feature>
<keyword evidence="3" id="KW-0325">Glycoprotein</keyword>
<dbReference type="PANTHER" id="PTHR10340">
    <property type="entry name" value="SPHINGOMYELIN PHOSPHODIESTERASE"/>
    <property type="match status" value="1"/>
</dbReference>
<keyword evidence="4" id="KW-0732">Signal</keyword>
<dbReference type="EMBL" id="JAAAIM010000340">
    <property type="protein sequence ID" value="KAG0289574.1"/>
    <property type="molecule type" value="Genomic_DNA"/>
</dbReference>
<protein>
    <recommendedName>
        <fullName evidence="5">Saposin B-type domain-containing protein</fullName>
    </recommendedName>
</protein>
<evidence type="ECO:0000256" key="3">
    <source>
        <dbReference type="ARBA" id="ARBA00023180"/>
    </source>
</evidence>
<evidence type="ECO:0000256" key="2">
    <source>
        <dbReference type="ARBA" id="ARBA00023157"/>
    </source>
</evidence>
<proteinExistence type="predicted"/>
<keyword evidence="7" id="KW-1185">Reference proteome</keyword>
<gene>
    <name evidence="6" type="ORF">BGZ96_006906</name>
</gene>
<feature type="signal peptide" evidence="4">
    <location>
        <begin position="1"/>
        <end position="21"/>
    </location>
</feature>
<dbReference type="SUPFAM" id="SSF56300">
    <property type="entry name" value="Metallo-dependent phosphatases"/>
    <property type="match status" value="1"/>
</dbReference>
<dbReference type="SMART" id="SM00741">
    <property type="entry name" value="SapB"/>
    <property type="match status" value="1"/>
</dbReference>
<accession>A0ABQ7K3Y4</accession>
<dbReference type="PANTHER" id="PTHR10340:SF57">
    <property type="entry name" value="METALLOPHOS DOMAIN-CONTAINING PROTEIN"/>
    <property type="match status" value="1"/>
</dbReference>
<dbReference type="InterPro" id="IPR008139">
    <property type="entry name" value="SaposinB_dom"/>
</dbReference>
<organism evidence="6 7">
    <name type="scientific">Linnemannia gamsii</name>
    <dbReference type="NCBI Taxonomy" id="64522"/>
    <lineage>
        <taxon>Eukaryota</taxon>
        <taxon>Fungi</taxon>
        <taxon>Fungi incertae sedis</taxon>
        <taxon>Mucoromycota</taxon>
        <taxon>Mortierellomycotina</taxon>
        <taxon>Mortierellomycetes</taxon>
        <taxon>Mortierellales</taxon>
        <taxon>Mortierellaceae</taxon>
        <taxon>Linnemannia</taxon>
    </lineage>
</organism>
<evidence type="ECO:0000313" key="6">
    <source>
        <dbReference type="EMBL" id="KAG0289574.1"/>
    </source>
</evidence>
<dbReference type="Proteomes" id="UP001194696">
    <property type="component" value="Unassembled WGS sequence"/>
</dbReference>
<evidence type="ECO:0000256" key="1">
    <source>
        <dbReference type="ARBA" id="ARBA00022801"/>
    </source>
</evidence>